<evidence type="ECO:0000259" key="9">
    <source>
        <dbReference type="Pfam" id="PF23559"/>
    </source>
</evidence>
<dbReference type="Proteomes" id="UP001604336">
    <property type="component" value="Unassembled WGS sequence"/>
</dbReference>
<dbReference type="InterPro" id="IPR036388">
    <property type="entry name" value="WH-like_DNA-bd_sf"/>
</dbReference>
<dbReference type="Gene3D" id="3.80.10.10">
    <property type="entry name" value="Ribonuclease Inhibitor"/>
    <property type="match status" value="1"/>
</dbReference>
<dbReference type="InterPro" id="IPR042197">
    <property type="entry name" value="Apaf_helical"/>
</dbReference>
<evidence type="ECO:0000256" key="4">
    <source>
        <dbReference type="ARBA" id="ARBA00022741"/>
    </source>
</evidence>
<dbReference type="InterPro" id="IPR058922">
    <property type="entry name" value="WHD_DRP"/>
</dbReference>
<name>A0ABD1QSV1_9LAMI</name>
<feature type="domain" description="Disease resistance protein winged helix" evidence="9">
    <location>
        <begin position="439"/>
        <end position="511"/>
    </location>
</feature>
<dbReference type="Gene3D" id="1.20.5.4130">
    <property type="match status" value="1"/>
</dbReference>
<feature type="domain" description="Disease resistance R13L4/SHOC-2-like LRR" evidence="10">
    <location>
        <begin position="563"/>
        <end position="844"/>
    </location>
</feature>
<keyword evidence="6" id="KW-0067">ATP-binding</keyword>
<dbReference type="Pfam" id="PF00931">
    <property type="entry name" value="NB-ARC"/>
    <property type="match status" value="1"/>
</dbReference>
<dbReference type="AlphaFoldDB" id="A0ABD1QSV1"/>
<dbReference type="Gene3D" id="3.40.50.300">
    <property type="entry name" value="P-loop containing nucleotide triphosphate hydrolases"/>
    <property type="match status" value="1"/>
</dbReference>
<evidence type="ECO:0000259" key="10">
    <source>
        <dbReference type="Pfam" id="PF23598"/>
    </source>
</evidence>
<dbReference type="GO" id="GO:0005524">
    <property type="term" value="F:ATP binding"/>
    <property type="evidence" value="ECO:0007669"/>
    <property type="project" value="UniProtKB-KW"/>
</dbReference>
<dbReference type="InterPro" id="IPR027417">
    <property type="entry name" value="P-loop_NTPase"/>
</dbReference>
<keyword evidence="5" id="KW-0611">Plant defense</keyword>
<feature type="domain" description="Disease resistance N-terminal" evidence="8">
    <location>
        <begin position="9"/>
        <end position="90"/>
    </location>
</feature>
<keyword evidence="4" id="KW-0547">Nucleotide-binding</keyword>
<dbReference type="InterPro" id="IPR032675">
    <property type="entry name" value="LRR_dom_sf"/>
</dbReference>
<dbReference type="SUPFAM" id="SSF52540">
    <property type="entry name" value="P-loop containing nucleoside triphosphate hydrolases"/>
    <property type="match status" value="1"/>
</dbReference>
<evidence type="ECO:0000256" key="6">
    <source>
        <dbReference type="ARBA" id="ARBA00022840"/>
    </source>
</evidence>
<dbReference type="Pfam" id="PF23598">
    <property type="entry name" value="LRR_14"/>
    <property type="match status" value="1"/>
</dbReference>
<keyword evidence="2" id="KW-0433">Leucine-rich repeat</keyword>
<evidence type="ECO:0000256" key="1">
    <source>
        <dbReference type="ARBA" id="ARBA00008894"/>
    </source>
</evidence>
<evidence type="ECO:0000256" key="5">
    <source>
        <dbReference type="ARBA" id="ARBA00022821"/>
    </source>
</evidence>
<evidence type="ECO:0000259" key="8">
    <source>
        <dbReference type="Pfam" id="PF18052"/>
    </source>
</evidence>
<evidence type="ECO:0000259" key="7">
    <source>
        <dbReference type="Pfam" id="PF00931"/>
    </source>
</evidence>
<dbReference type="InterPro" id="IPR001611">
    <property type="entry name" value="Leu-rich_rpt"/>
</dbReference>
<comment type="similarity">
    <text evidence="1">Belongs to the disease resistance NB-LRR family.</text>
</comment>
<dbReference type="Pfam" id="PF23559">
    <property type="entry name" value="WHD_DRP"/>
    <property type="match status" value="1"/>
</dbReference>
<feature type="domain" description="NB-ARC" evidence="7">
    <location>
        <begin position="193"/>
        <end position="357"/>
    </location>
</feature>
<dbReference type="PRINTS" id="PR00364">
    <property type="entry name" value="DISEASERSIST"/>
</dbReference>
<dbReference type="InterPro" id="IPR041118">
    <property type="entry name" value="Rx_N"/>
</dbReference>
<dbReference type="FunFam" id="3.40.50.300:FF:001091">
    <property type="entry name" value="Probable disease resistance protein At1g61300"/>
    <property type="match status" value="1"/>
</dbReference>
<reference evidence="12" key="1">
    <citation type="submission" date="2024-07" db="EMBL/GenBank/DDBJ databases">
        <title>Two chromosome-level genome assemblies of Korean endemic species Abeliophyllum distichum and Forsythia ovata (Oleaceae).</title>
        <authorList>
            <person name="Jang H."/>
        </authorList>
    </citation>
    <scope>NUCLEOTIDE SEQUENCE [LARGE SCALE GENOMIC DNA]</scope>
</reference>
<evidence type="ECO:0000256" key="3">
    <source>
        <dbReference type="ARBA" id="ARBA00022737"/>
    </source>
</evidence>
<dbReference type="Gene3D" id="1.10.8.430">
    <property type="entry name" value="Helical domain of apoptotic protease-activating factors"/>
    <property type="match status" value="1"/>
</dbReference>
<dbReference type="SMART" id="SM00369">
    <property type="entry name" value="LRR_TYP"/>
    <property type="match status" value="2"/>
</dbReference>
<evidence type="ECO:0000313" key="11">
    <source>
        <dbReference type="EMBL" id="KAL2479285.1"/>
    </source>
</evidence>
<dbReference type="SUPFAM" id="SSF52058">
    <property type="entry name" value="L domain-like"/>
    <property type="match status" value="1"/>
</dbReference>
<dbReference type="GO" id="GO:0051607">
    <property type="term" value="P:defense response to virus"/>
    <property type="evidence" value="ECO:0007669"/>
    <property type="project" value="UniProtKB-ARBA"/>
</dbReference>
<evidence type="ECO:0000256" key="2">
    <source>
        <dbReference type="ARBA" id="ARBA00022614"/>
    </source>
</evidence>
<gene>
    <name evidence="11" type="ORF">Adt_32251</name>
</gene>
<dbReference type="PROSITE" id="PS51450">
    <property type="entry name" value="LRR"/>
    <property type="match status" value="1"/>
</dbReference>
<keyword evidence="12" id="KW-1185">Reference proteome</keyword>
<dbReference type="InterPro" id="IPR055414">
    <property type="entry name" value="LRR_R13L4/SHOC2-like"/>
</dbReference>
<dbReference type="InterPro" id="IPR002182">
    <property type="entry name" value="NB-ARC"/>
</dbReference>
<sequence length="926" mass="106158">MAETIINMVVQRLAPIIARRMRDEVNLVLNPAKEAGSLVSKLKMIQQLLDDAERKGVTDPQVKAWLGKIEDAAYEMDDALDEWEMKKIHELQMEGSEDVSDCWEKVSSFIQSLCLYFEHVVDRRRIALKIKKLNGRLESIAKENEDEFKFLPKLSGEKNQDSQDFKRVLETSYVDKSKVKGRDDDQKILVSKLLSESKQGNDIHIISIVGTGGLGKTTLAKLVYNDFKENQYFQQKIWICVSDPFDEIRIAKAILESINKTSPNLTEFQALLQCIETTVSGKRFLLVLDDVWKHDHKKWEPLKICLSKGAPGSKILVTTRNESVAKMMGSVDTHLLRLLSDSECFALLSQIAFEEQKEHHNILEAIGREIAQKCGGLPLAAKTLGSLLRLKDTVQEWNIVLNSEIWQMEIAEFEIFPHLYLSYNELLPAVKRCFSYCAIFPKDLEINVNTLIRMWMAQGFLSGETAEKMELKGREYIQDLAVRSFFQDIEEDDLSGHIISCKMHDIIHDFAQFLTKSECFIVDITDDEDITAKEVFCRNARHLSWEDHGRASSPVLICSVEKLRSFLCAKYLPSHVLGTLKSVRVLNLSDCSLQELSPEIGKLIHLRYLDLSDNPIRELPRTLCDLYYLQTLNLNLCDNLSKLPEEIYKLINLRQLLVSNLRGATSIPQGLEKLTGLRTLSCFKTERGGSKLGWLKNLNQLQWHMKIIIDNLNEESDVIEAQNAALKNKNGIRSLEFVFRGDVGMDVMEALQPPPNLLRLIFYGYVGIEFPGWITTSLNNLKFVLIEKCSSLPPLGNLEFLEELSIWWMENMKYLGRELLGLTGDGRAIAFPKLKSLQFFYCEEWTEWEDITEEEEEEDVVSIMPCLQKLVVFSCQNLKALPHRLLRRTPLEELDIAHSHLLIEQFKSRGGYEFLSPTCQVEIRSY</sequence>
<evidence type="ECO:0000313" key="12">
    <source>
        <dbReference type="Proteomes" id="UP001604336"/>
    </source>
</evidence>
<dbReference type="Gene3D" id="1.10.10.10">
    <property type="entry name" value="Winged helix-like DNA-binding domain superfamily/Winged helix DNA-binding domain"/>
    <property type="match status" value="1"/>
</dbReference>
<dbReference type="CDD" id="cd14798">
    <property type="entry name" value="RX-CC_like"/>
    <property type="match status" value="1"/>
</dbReference>
<organism evidence="11 12">
    <name type="scientific">Abeliophyllum distichum</name>
    <dbReference type="NCBI Taxonomy" id="126358"/>
    <lineage>
        <taxon>Eukaryota</taxon>
        <taxon>Viridiplantae</taxon>
        <taxon>Streptophyta</taxon>
        <taxon>Embryophyta</taxon>
        <taxon>Tracheophyta</taxon>
        <taxon>Spermatophyta</taxon>
        <taxon>Magnoliopsida</taxon>
        <taxon>eudicotyledons</taxon>
        <taxon>Gunneridae</taxon>
        <taxon>Pentapetalae</taxon>
        <taxon>asterids</taxon>
        <taxon>lamiids</taxon>
        <taxon>Lamiales</taxon>
        <taxon>Oleaceae</taxon>
        <taxon>Forsythieae</taxon>
        <taxon>Abeliophyllum</taxon>
    </lineage>
</organism>
<proteinExistence type="inferred from homology"/>
<dbReference type="InterPro" id="IPR003591">
    <property type="entry name" value="Leu-rich_rpt_typical-subtyp"/>
</dbReference>
<dbReference type="EMBL" id="JBFOLK010000010">
    <property type="protein sequence ID" value="KAL2479285.1"/>
    <property type="molecule type" value="Genomic_DNA"/>
</dbReference>
<dbReference type="PANTHER" id="PTHR36766:SF40">
    <property type="entry name" value="DISEASE RESISTANCE PROTEIN RGA3"/>
    <property type="match status" value="1"/>
</dbReference>
<protein>
    <submittedName>
        <fullName evidence="11">Disease resistance RPP13-like protein 1</fullName>
    </submittedName>
</protein>
<accession>A0ABD1QSV1</accession>
<dbReference type="PANTHER" id="PTHR36766">
    <property type="entry name" value="PLANT BROAD-SPECTRUM MILDEW RESISTANCE PROTEIN RPW8"/>
    <property type="match status" value="1"/>
</dbReference>
<dbReference type="Pfam" id="PF18052">
    <property type="entry name" value="Rx_N"/>
    <property type="match status" value="1"/>
</dbReference>
<dbReference type="FunFam" id="1.10.10.10:FF:000322">
    <property type="entry name" value="Probable disease resistance protein At1g63360"/>
    <property type="match status" value="1"/>
</dbReference>
<dbReference type="InterPro" id="IPR038005">
    <property type="entry name" value="RX-like_CC"/>
</dbReference>
<keyword evidence="3" id="KW-0677">Repeat</keyword>
<comment type="caution">
    <text evidence="11">The sequence shown here is derived from an EMBL/GenBank/DDBJ whole genome shotgun (WGS) entry which is preliminary data.</text>
</comment>